<keyword evidence="8" id="KW-0949">S-adenosyl-L-methionine</keyword>
<evidence type="ECO:0000256" key="10">
    <source>
        <dbReference type="ARBA" id="ARBA00031323"/>
    </source>
</evidence>
<dbReference type="RefSeq" id="WP_386446717.1">
    <property type="nucleotide sequence ID" value="NZ_JBHSFH010000006.1"/>
</dbReference>
<evidence type="ECO:0000256" key="4">
    <source>
        <dbReference type="ARBA" id="ARBA00013346"/>
    </source>
</evidence>
<name>A0ABV9A554_9ACTN</name>
<evidence type="ECO:0000256" key="1">
    <source>
        <dbReference type="ARBA" id="ARBA00004496"/>
    </source>
</evidence>
<evidence type="ECO:0000256" key="3">
    <source>
        <dbReference type="ARBA" id="ARBA00011890"/>
    </source>
</evidence>
<evidence type="ECO:0000256" key="5">
    <source>
        <dbReference type="ARBA" id="ARBA00022490"/>
    </source>
</evidence>
<evidence type="ECO:0000256" key="11">
    <source>
        <dbReference type="ARBA" id="ARBA00031350"/>
    </source>
</evidence>
<keyword evidence="5" id="KW-0963">Cytoplasm</keyword>
<proteinExistence type="inferred from homology"/>
<gene>
    <name evidence="12" type="ORF">ACFPA8_12090</name>
</gene>
<dbReference type="Proteomes" id="UP001595997">
    <property type="component" value="Unassembled WGS sequence"/>
</dbReference>
<dbReference type="PANTHER" id="PTHR11579:SF0">
    <property type="entry name" value="PROTEIN-L-ISOASPARTATE(D-ASPARTATE) O-METHYLTRANSFERASE"/>
    <property type="match status" value="1"/>
</dbReference>
<dbReference type="Gene3D" id="3.40.50.150">
    <property type="entry name" value="Vaccinia Virus protein VP39"/>
    <property type="match status" value="1"/>
</dbReference>
<dbReference type="GO" id="GO:0008168">
    <property type="term" value="F:methyltransferase activity"/>
    <property type="evidence" value="ECO:0007669"/>
    <property type="project" value="UniProtKB-KW"/>
</dbReference>
<dbReference type="PANTHER" id="PTHR11579">
    <property type="entry name" value="PROTEIN-L-ISOASPARTATE O-METHYLTRANSFERASE"/>
    <property type="match status" value="1"/>
</dbReference>
<comment type="caution">
    <text evidence="12">The sequence shown here is derived from an EMBL/GenBank/DDBJ whole genome shotgun (WGS) entry which is preliminary data.</text>
</comment>
<dbReference type="Pfam" id="PF01135">
    <property type="entry name" value="PCMT"/>
    <property type="match status" value="1"/>
</dbReference>
<keyword evidence="13" id="KW-1185">Reference proteome</keyword>
<sequence length="378" mass="41158">MPGSSQLAADLHDAGHLDGAWMETFQQVRREDFVPHRIWIRSDDGYRPLTRRADPERWLRSVYSDIALVTQVEDAEGGTALVPTSSASMPRLVADMLTALQVEEGHRVLEAGTGTGFNAALLAHRLGDHNVTTIEVDPELADSARASLRNAGRAPKVVTGDGAAGRPDGAPYDRVIVTYAVHRIPHALVQQTAPGGKLLIPWGTGLYNGVLVRLTSSRSEEGTASGPVVGDCAFMWDRRQAPRRDIMATVRPQDEAAGGRTDLDPRLVLGDDDAAFTAGVMVPDCRHSVGHGSEGEWTLWLADPGSRSWASLDFTPDADCFDVQQYGPRLLWDEVASAYAWWREAGSPRRTRFGITTRPGHQHVWLDTPDNPVPPPAS</sequence>
<dbReference type="EC" id="2.1.1.77" evidence="3"/>
<evidence type="ECO:0000256" key="9">
    <source>
        <dbReference type="ARBA" id="ARBA00030757"/>
    </source>
</evidence>
<evidence type="ECO:0000256" key="6">
    <source>
        <dbReference type="ARBA" id="ARBA00022603"/>
    </source>
</evidence>
<reference evidence="13" key="1">
    <citation type="journal article" date="2019" name="Int. J. Syst. Evol. Microbiol.">
        <title>The Global Catalogue of Microorganisms (GCM) 10K type strain sequencing project: providing services to taxonomists for standard genome sequencing and annotation.</title>
        <authorList>
            <consortium name="The Broad Institute Genomics Platform"/>
            <consortium name="The Broad Institute Genome Sequencing Center for Infectious Disease"/>
            <person name="Wu L."/>
            <person name="Ma J."/>
        </authorList>
    </citation>
    <scope>NUCLEOTIDE SEQUENCE [LARGE SCALE GENOMIC DNA]</scope>
    <source>
        <strain evidence="13">CGMCC 4.7357</strain>
    </source>
</reference>
<comment type="similarity">
    <text evidence="2">Belongs to the methyltransferase superfamily. L-isoaspartyl/D-aspartyl protein methyltransferase family.</text>
</comment>
<accession>A0ABV9A554</accession>
<comment type="subcellular location">
    <subcellularLocation>
        <location evidence="1">Cytoplasm</location>
    </subcellularLocation>
</comment>
<keyword evidence="6 12" id="KW-0489">Methyltransferase</keyword>
<dbReference type="EMBL" id="JBHSFH010000006">
    <property type="protein sequence ID" value="MFC4494875.1"/>
    <property type="molecule type" value="Genomic_DNA"/>
</dbReference>
<evidence type="ECO:0000313" key="13">
    <source>
        <dbReference type="Proteomes" id="UP001595997"/>
    </source>
</evidence>
<dbReference type="CDD" id="cd02440">
    <property type="entry name" value="AdoMet_MTases"/>
    <property type="match status" value="1"/>
</dbReference>
<dbReference type="InterPro" id="IPR029063">
    <property type="entry name" value="SAM-dependent_MTases_sf"/>
</dbReference>
<keyword evidence="7" id="KW-0808">Transferase</keyword>
<organism evidence="12 13">
    <name type="scientific">Streptomyces ovatisporus</name>
    <dbReference type="NCBI Taxonomy" id="1128682"/>
    <lineage>
        <taxon>Bacteria</taxon>
        <taxon>Bacillati</taxon>
        <taxon>Actinomycetota</taxon>
        <taxon>Actinomycetes</taxon>
        <taxon>Kitasatosporales</taxon>
        <taxon>Streptomycetaceae</taxon>
        <taxon>Streptomyces</taxon>
    </lineage>
</organism>
<evidence type="ECO:0000256" key="8">
    <source>
        <dbReference type="ARBA" id="ARBA00022691"/>
    </source>
</evidence>
<protein>
    <recommendedName>
        <fullName evidence="4">Protein-L-isoaspartate O-methyltransferase</fullName>
        <ecNumber evidence="3">2.1.1.77</ecNumber>
    </recommendedName>
    <alternativeName>
        <fullName evidence="11">L-isoaspartyl protein carboxyl methyltransferase</fullName>
    </alternativeName>
    <alternativeName>
        <fullName evidence="9">Protein L-isoaspartyl methyltransferase</fullName>
    </alternativeName>
    <alternativeName>
        <fullName evidence="10">Protein-beta-aspartate methyltransferase</fullName>
    </alternativeName>
</protein>
<dbReference type="SUPFAM" id="SSF53335">
    <property type="entry name" value="S-adenosyl-L-methionine-dependent methyltransferases"/>
    <property type="match status" value="1"/>
</dbReference>
<evidence type="ECO:0000256" key="2">
    <source>
        <dbReference type="ARBA" id="ARBA00005369"/>
    </source>
</evidence>
<dbReference type="InterPro" id="IPR000682">
    <property type="entry name" value="PCMT"/>
</dbReference>
<evidence type="ECO:0000313" key="12">
    <source>
        <dbReference type="EMBL" id="MFC4494875.1"/>
    </source>
</evidence>
<dbReference type="GO" id="GO:0032259">
    <property type="term" value="P:methylation"/>
    <property type="evidence" value="ECO:0007669"/>
    <property type="project" value="UniProtKB-KW"/>
</dbReference>
<evidence type="ECO:0000256" key="7">
    <source>
        <dbReference type="ARBA" id="ARBA00022679"/>
    </source>
</evidence>